<name>A0ABQ3V0M6_9CHLR</name>
<dbReference type="RefSeq" id="WP_420799543.1">
    <property type="nucleotide sequence ID" value="NZ_BNJG01000003.1"/>
</dbReference>
<reference evidence="2 3" key="1">
    <citation type="journal article" date="2021" name="Int. J. Syst. Evol. Microbiol.">
        <title>Reticulibacter mediterranei gen. nov., sp. nov., within the new family Reticulibacteraceae fam. nov., and Ktedonospora formicarum gen. nov., sp. nov., Ktedonobacter robiniae sp. nov., Dictyobacter formicarum sp. nov. and Dictyobacter arantiisoli sp. nov., belonging to the class Ktedonobacteria.</title>
        <authorList>
            <person name="Yabe S."/>
            <person name="Zheng Y."/>
            <person name="Wang C.M."/>
            <person name="Sakai Y."/>
            <person name="Abe K."/>
            <person name="Yokota A."/>
            <person name="Donadio S."/>
            <person name="Cavaletti L."/>
            <person name="Monciardini P."/>
        </authorList>
    </citation>
    <scope>NUCLEOTIDE SEQUENCE [LARGE SCALE GENOMIC DNA]</scope>
    <source>
        <strain evidence="2 3">SOSP1-30</strain>
    </source>
</reference>
<dbReference type="InterPro" id="IPR052344">
    <property type="entry name" value="Transposase-related"/>
</dbReference>
<keyword evidence="3" id="KW-1185">Reference proteome</keyword>
<proteinExistence type="predicted"/>
<dbReference type="PANTHER" id="PTHR33678:SF1">
    <property type="entry name" value="BLL1576 PROTEIN"/>
    <property type="match status" value="1"/>
</dbReference>
<protein>
    <recommendedName>
        <fullName evidence="1">Transposase IS66 central domain-containing protein</fullName>
    </recommendedName>
</protein>
<dbReference type="PANTHER" id="PTHR33678">
    <property type="entry name" value="BLL1576 PROTEIN"/>
    <property type="match status" value="1"/>
</dbReference>
<organism evidence="2 3">
    <name type="scientific">Ktedonobacter robiniae</name>
    <dbReference type="NCBI Taxonomy" id="2778365"/>
    <lineage>
        <taxon>Bacteria</taxon>
        <taxon>Bacillati</taxon>
        <taxon>Chloroflexota</taxon>
        <taxon>Ktedonobacteria</taxon>
        <taxon>Ktedonobacterales</taxon>
        <taxon>Ktedonobacteraceae</taxon>
        <taxon>Ktedonobacter</taxon>
    </lineage>
</organism>
<feature type="domain" description="Transposase IS66 central" evidence="1">
    <location>
        <begin position="7"/>
        <end position="47"/>
    </location>
</feature>
<comment type="caution">
    <text evidence="2">The sequence shown here is derived from an EMBL/GenBank/DDBJ whole genome shotgun (WGS) entry which is preliminary data.</text>
</comment>
<dbReference type="Proteomes" id="UP000654345">
    <property type="component" value="Unassembled WGS sequence"/>
</dbReference>
<dbReference type="Pfam" id="PF03050">
    <property type="entry name" value="DDE_Tnp_IS66"/>
    <property type="match status" value="1"/>
</dbReference>
<gene>
    <name evidence="2" type="ORF">KSB_69910</name>
</gene>
<evidence type="ECO:0000313" key="2">
    <source>
        <dbReference type="EMBL" id="GHO58516.1"/>
    </source>
</evidence>
<accession>A0ABQ3V0M6</accession>
<dbReference type="InterPro" id="IPR004291">
    <property type="entry name" value="Transposase_IS66_central"/>
</dbReference>
<evidence type="ECO:0000313" key="3">
    <source>
        <dbReference type="Proteomes" id="UP000654345"/>
    </source>
</evidence>
<evidence type="ECO:0000259" key="1">
    <source>
        <dbReference type="Pfam" id="PF03050"/>
    </source>
</evidence>
<sequence>MPSAKWDALRFLLDFAVPFDNNQAERDLRMIKVQQKISGCFRTPEGIARFCRLRSYLSTLRKQGLPVFAALEEALTGHPVFPTL</sequence>
<dbReference type="EMBL" id="BNJG01000003">
    <property type="protein sequence ID" value="GHO58516.1"/>
    <property type="molecule type" value="Genomic_DNA"/>
</dbReference>